<accession>A0A377IZX0</accession>
<evidence type="ECO:0000256" key="2">
    <source>
        <dbReference type="ARBA" id="ARBA00022840"/>
    </source>
</evidence>
<evidence type="ECO:0000256" key="1">
    <source>
        <dbReference type="ARBA" id="ARBA00022741"/>
    </source>
</evidence>
<proteinExistence type="predicted"/>
<dbReference type="GO" id="GO:0016887">
    <property type="term" value="F:ATP hydrolysis activity"/>
    <property type="evidence" value="ECO:0007669"/>
    <property type="project" value="InterPro"/>
</dbReference>
<gene>
    <name evidence="4" type="primary">fepC</name>
    <name evidence="4" type="ORF">NCTC13335_01608</name>
</gene>
<dbReference type="InterPro" id="IPR003439">
    <property type="entry name" value="ABC_transporter-like_ATP-bd"/>
</dbReference>
<dbReference type="InterPro" id="IPR027417">
    <property type="entry name" value="P-loop_NTPase"/>
</dbReference>
<dbReference type="EC" id="3.6.3.-" evidence="4"/>
<dbReference type="SMART" id="SM00382">
    <property type="entry name" value="AAA"/>
    <property type="match status" value="1"/>
</dbReference>
<dbReference type="AlphaFoldDB" id="A0A377IZX0"/>
<dbReference type="RefSeq" id="WP_115003357.1">
    <property type="nucleotide sequence ID" value="NZ_UGHS01000004.1"/>
</dbReference>
<protein>
    <submittedName>
        <fullName evidence="4">Fepc protein</fullName>
        <ecNumber evidence="4">3.6.3.-</ecNumber>
    </submittedName>
</protein>
<organism evidence="4 5">
    <name type="scientific">Haemophilus pittmaniae</name>
    <dbReference type="NCBI Taxonomy" id="249188"/>
    <lineage>
        <taxon>Bacteria</taxon>
        <taxon>Pseudomonadati</taxon>
        <taxon>Pseudomonadota</taxon>
        <taxon>Gammaproteobacteria</taxon>
        <taxon>Pasteurellales</taxon>
        <taxon>Pasteurellaceae</taxon>
        <taxon>Haemophilus</taxon>
    </lineage>
</organism>
<keyword evidence="4" id="KW-0378">Hydrolase</keyword>
<dbReference type="InterPro" id="IPR003593">
    <property type="entry name" value="AAA+_ATPase"/>
</dbReference>
<dbReference type="Proteomes" id="UP000255264">
    <property type="component" value="Unassembled WGS sequence"/>
</dbReference>
<dbReference type="OrthoDB" id="5292475at2"/>
<feature type="domain" description="ABC transporter" evidence="3">
    <location>
        <begin position="2"/>
        <end position="227"/>
    </location>
</feature>
<dbReference type="CDD" id="cd03214">
    <property type="entry name" value="ABC_Iron-Siderophores_B12_Hemin"/>
    <property type="match status" value="1"/>
</dbReference>
<keyword evidence="5" id="KW-1185">Reference proteome</keyword>
<evidence type="ECO:0000259" key="3">
    <source>
        <dbReference type="PROSITE" id="PS50893"/>
    </source>
</evidence>
<dbReference type="Pfam" id="PF00005">
    <property type="entry name" value="ABC_tran"/>
    <property type="match status" value="1"/>
</dbReference>
<dbReference type="SUPFAM" id="SSF52540">
    <property type="entry name" value="P-loop containing nucleoside triphosphate hydrolases"/>
    <property type="match status" value="1"/>
</dbReference>
<keyword evidence="1" id="KW-0547">Nucleotide-binding</keyword>
<dbReference type="GO" id="GO:0005524">
    <property type="term" value="F:ATP binding"/>
    <property type="evidence" value="ECO:0007669"/>
    <property type="project" value="UniProtKB-KW"/>
</dbReference>
<dbReference type="PANTHER" id="PTHR42794">
    <property type="entry name" value="HEMIN IMPORT ATP-BINDING PROTEIN HMUV"/>
    <property type="match status" value="1"/>
</dbReference>
<dbReference type="Gene3D" id="3.40.50.300">
    <property type="entry name" value="P-loop containing nucleotide triphosphate hydrolases"/>
    <property type="match status" value="1"/>
</dbReference>
<keyword evidence="2" id="KW-0067">ATP-binding</keyword>
<dbReference type="PROSITE" id="PS50893">
    <property type="entry name" value="ABC_TRANSPORTER_2"/>
    <property type="match status" value="1"/>
</dbReference>
<evidence type="ECO:0000313" key="4">
    <source>
        <dbReference type="EMBL" id="STO93713.1"/>
    </source>
</evidence>
<sequence>MIEIKQLSRPYGLQEISCQIPQGKLIGIMGGNGAGKSTLLKSLAGILPPTSGEIYYAGRPLSTMNAAERNQQIAYLAQDSQIHWDLDVQEVISLGLTQALPAAKAQAEIIGIAQQFSLASLLHKPFRQLSGGEKARVQLAHCCIKKAPWLLADEPIAALDPYYQLDILTRLKSLTPQQSCIIAIHHLELAYRFCDEIILLQKGHLLAAGSTEAVLTAENLAQAFGIRAQIDPLHRQISHIEKCDKGERPLENQSFS</sequence>
<reference evidence="4 5" key="1">
    <citation type="submission" date="2018-06" db="EMBL/GenBank/DDBJ databases">
        <authorList>
            <consortium name="Pathogen Informatics"/>
            <person name="Doyle S."/>
        </authorList>
    </citation>
    <scope>NUCLEOTIDE SEQUENCE [LARGE SCALE GENOMIC DNA]</scope>
    <source>
        <strain evidence="4 5">NCTC13335</strain>
    </source>
</reference>
<evidence type="ECO:0000313" key="5">
    <source>
        <dbReference type="Proteomes" id="UP000255264"/>
    </source>
</evidence>
<dbReference type="EMBL" id="UGHS01000004">
    <property type="protein sequence ID" value="STO93713.1"/>
    <property type="molecule type" value="Genomic_DNA"/>
</dbReference>
<name>A0A377IZX0_9PAST</name>
<dbReference type="PANTHER" id="PTHR42794:SF2">
    <property type="entry name" value="ABC TRANSPORTER ATP-BINDING PROTEIN"/>
    <property type="match status" value="1"/>
</dbReference>